<reference evidence="1" key="1">
    <citation type="submission" date="2017-10" db="EMBL/GenBank/DDBJ databases">
        <title>Chryseobacterium sp. B5 is a hydrocarbonoclastic and plant growth promoting bacterium.</title>
        <authorList>
            <person name="Thijs S."/>
            <person name="Gkorezis P."/>
            <person name="Van Hamme J."/>
        </authorList>
    </citation>
    <scope>NUCLEOTIDE SEQUENCE</scope>
    <source>
        <strain evidence="1">B5</strain>
    </source>
</reference>
<dbReference type="EMBL" id="PEKC01000054">
    <property type="protein sequence ID" value="PII35245.1"/>
    <property type="molecule type" value="Genomic_DNA"/>
</dbReference>
<comment type="caution">
    <text evidence="1">The sequence shown here is derived from an EMBL/GenBank/DDBJ whole genome shotgun (WGS) entry which is preliminary data.</text>
</comment>
<sequence length="105" mass="11050">MLGVSELGRAGCMRYAQYPAVFCGSALMKAHGGLPWAFSLGASNGFPCHACGSKASDGAFSEAGIHFLTCPHLESAAAANGTDLEPESALRFQEYPLNNPKEMPR</sequence>
<name>A0A2G7T5N7_9FLAO</name>
<dbReference type="AlphaFoldDB" id="A0A2G7T5N7"/>
<evidence type="ECO:0000313" key="1">
    <source>
        <dbReference type="EMBL" id="PII35245.1"/>
    </source>
</evidence>
<protein>
    <submittedName>
        <fullName evidence="1">Uncharacterized protein</fullName>
    </submittedName>
</protein>
<accession>A0A2G7T5N7</accession>
<proteinExistence type="predicted"/>
<organism evidence="1">
    <name type="scientific">Chryseobacterium sp. B5</name>
    <dbReference type="NCBI Taxonomy" id="2050562"/>
    <lineage>
        <taxon>Bacteria</taxon>
        <taxon>Pseudomonadati</taxon>
        <taxon>Bacteroidota</taxon>
        <taxon>Flavobacteriia</taxon>
        <taxon>Flavobacteriales</taxon>
        <taxon>Weeksellaceae</taxon>
        <taxon>Chryseobacterium group</taxon>
        <taxon>Chryseobacterium</taxon>
    </lineage>
</organism>
<gene>
    <name evidence="1" type="ORF">CTI11_15140</name>
</gene>